<evidence type="ECO:0000256" key="3">
    <source>
        <dbReference type="ARBA" id="ARBA00022705"/>
    </source>
</evidence>
<dbReference type="EC" id="5.6.2.3" evidence="10"/>
<keyword evidence="4" id="KW-0547">Nucleotide-binding</keyword>
<keyword evidence="3" id="KW-0235">DNA replication</keyword>
<protein>
    <recommendedName>
        <fullName evidence="10">DNA 5'-3' helicase</fullName>
        <ecNumber evidence="10">5.6.2.3</ecNumber>
    </recommendedName>
</protein>
<dbReference type="SUPFAM" id="SSF52540">
    <property type="entry name" value="P-loop containing nucleoside triphosphate hydrolases"/>
    <property type="match status" value="1"/>
</dbReference>
<evidence type="ECO:0000259" key="12">
    <source>
        <dbReference type="PROSITE" id="PS51199"/>
    </source>
</evidence>
<comment type="caution">
    <text evidence="13">The sequence shown here is derived from an EMBL/GenBank/DDBJ whole genome shotgun (WGS) entry which is preliminary data.</text>
</comment>
<comment type="catalytic activity">
    <reaction evidence="11">
        <text>ATP + H2O = ADP + phosphate + H(+)</text>
        <dbReference type="Rhea" id="RHEA:13065"/>
        <dbReference type="ChEBI" id="CHEBI:15377"/>
        <dbReference type="ChEBI" id="CHEBI:15378"/>
        <dbReference type="ChEBI" id="CHEBI:30616"/>
        <dbReference type="ChEBI" id="CHEBI:43474"/>
        <dbReference type="ChEBI" id="CHEBI:456216"/>
        <dbReference type="EC" id="5.6.2.3"/>
    </reaction>
</comment>
<evidence type="ECO:0000256" key="2">
    <source>
        <dbReference type="ARBA" id="ARBA00022515"/>
    </source>
</evidence>
<dbReference type="InterPro" id="IPR036185">
    <property type="entry name" value="DNA_heli_DnaB-like_N_sf"/>
</dbReference>
<proteinExistence type="inferred from homology"/>
<evidence type="ECO:0000256" key="11">
    <source>
        <dbReference type="ARBA" id="ARBA00048954"/>
    </source>
</evidence>
<sequence length="451" mass="48907">MSALINVEAEVEVLGGMMRENASIDRVADILQPEDFSDPLHSRIFSAILDQATKGKGANPVTIKGFFENDEAIAEVGGTAYLAKLFTNAIGLNVSDNAKMLADLAQRRRMADGLNMAALDCADLTVTTQQIVAEADAAISLRGSDAIHQPTGAECFDELFLTYADQNRGVTSGCIASLDELLGPMKPKQLVIGAGRPGMGKTALALSYALGAASKGHGVLYVSLEMSSPELAARMASDMCFDGPVDAVPYPAIRDGDLNARQKQAVCAARDHMATLPFSVIDAGNLTVGRLNMLIRRHARRMAAAGHKLELVVVDYLQLLSPDTRGRSNYEAVSEVSRALKAMAKDNAVAIFALAQLSRSVEQRPDKRPQLSDLRDSGQIEQDADAVLFLLRMEYYLRKEEPDATDVKRHEWEQALEKVQGQIEFIVAKRRNGVEGRAVGEFHGFYQAVRG</sequence>
<dbReference type="GO" id="GO:1990077">
    <property type="term" value="C:primosome complex"/>
    <property type="evidence" value="ECO:0007669"/>
    <property type="project" value="UniProtKB-KW"/>
</dbReference>
<reference evidence="13 14" key="1">
    <citation type="submission" date="2017-08" db="EMBL/GenBank/DDBJ databases">
        <title>Infants hospitalized years apart are colonized by the same room-sourced microbial strains.</title>
        <authorList>
            <person name="Brooks B."/>
            <person name="Olm M.R."/>
            <person name="Firek B.A."/>
            <person name="Baker R."/>
            <person name="Thomas B.C."/>
            <person name="Morowitz M.J."/>
            <person name="Banfield J.F."/>
        </authorList>
    </citation>
    <scope>NUCLEOTIDE SEQUENCE [LARGE SCALE GENOMIC DNA]</scope>
    <source>
        <strain evidence="13">S2_005_002_R2_33</strain>
    </source>
</reference>
<evidence type="ECO:0000256" key="1">
    <source>
        <dbReference type="ARBA" id="ARBA00008428"/>
    </source>
</evidence>
<dbReference type="PANTHER" id="PTHR30153:SF2">
    <property type="entry name" value="REPLICATIVE DNA HELICASE"/>
    <property type="match status" value="1"/>
</dbReference>
<evidence type="ECO:0000256" key="6">
    <source>
        <dbReference type="ARBA" id="ARBA00022806"/>
    </source>
</evidence>
<evidence type="ECO:0000256" key="4">
    <source>
        <dbReference type="ARBA" id="ARBA00022741"/>
    </source>
</evidence>
<dbReference type="PANTHER" id="PTHR30153">
    <property type="entry name" value="REPLICATIVE DNA HELICASE DNAB"/>
    <property type="match status" value="1"/>
</dbReference>
<dbReference type="PROSITE" id="PS51199">
    <property type="entry name" value="SF4_HELICASE"/>
    <property type="match status" value="1"/>
</dbReference>
<dbReference type="EMBL" id="QFPX01000005">
    <property type="protein sequence ID" value="PZQ55749.1"/>
    <property type="molecule type" value="Genomic_DNA"/>
</dbReference>
<evidence type="ECO:0000256" key="5">
    <source>
        <dbReference type="ARBA" id="ARBA00022801"/>
    </source>
</evidence>
<feature type="domain" description="SF4 helicase" evidence="12">
    <location>
        <begin position="164"/>
        <end position="451"/>
    </location>
</feature>
<evidence type="ECO:0000256" key="9">
    <source>
        <dbReference type="ARBA" id="ARBA00023235"/>
    </source>
</evidence>
<dbReference type="Proteomes" id="UP000249082">
    <property type="component" value="Unassembled WGS sequence"/>
</dbReference>
<dbReference type="GO" id="GO:0006269">
    <property type="term" value="P:DNA replication, synthesis of primer"/>
    <property type="evidence" value="ECO:0007669"/>
    <property type="project" value="UniProtKB-KW"/>
</dbReference>
<dbReference type="InterPro" id="IPR007693">
    <property type="entry name" value="DNA_helicase_DnaB-like_N"/>
</dbReference>
<dbReference type="InterPro" id="IPR007694">
    <property type="entry name" value="DNA_helicase_DnaB-like_C"/>
</dbReference>
<dbReference type="SUPFAM" id="SSF48024">
    <property type="entry name" value="N-terminal domain of DnaB helicase"/>
    <property type="match status" value="1"/>
</dbReference>
<dbReference type="Pfam" id="PF03796">
    <property type="entry name" value="DnaB_C"/>
    <property type="match status" value="1"/>
</dbReference>
<dbReference type="GO" id="GO:0016787">
    <property type="term" value="F:hydrolase activity"/>
    <property type="evidence" value="ECO:0007669"/>
    <property type="project" value="UniProtKB-KW"/>
</dbReference>
<evidence type="ECO:0000256" key="8">
    <source>
        <dbReference type="ARBA" id="ARBA00023125"/>
    </source>
</evidence>
<dbReference type="GO" id="GO:0003677">
    <property type="term" value="F:DNA binding"/>
    <property type="evidence" value="ECO:0007669"/>
    <property type="project" value="UniProtKB-KW"/>
</dbReference>
<name>A0A2W5NUN3_9SPHN</name>
<evidence type="ECO:0000313" key="13">
    <source>
        <dbReference type="EMBL" id="PZQ55749.1"/>
    </source>
</evidence>
<keyword evidence="9" id="KW-0413">Isomerase</keyword>
<organism evidence="13 14">
    <name type="scientific">Novosphingobium pentaromativorans</name>
    <dbReference type="NCBI Taxonomy" id="205844"/>
    <lineage>
        <taxon>Bacteria</taxon>
        <taxon>Pseudomonadati</taxon>
        <taxon>Pseudomonadota</taxon>
        <taxon>Alphaproteobacteria</taxon>
        <taxon>Sphingomonadales</taxon>
        <taxon>Sphingomonadaceae</taxon>
        <taxon>Novosphingobium</taxon>
    </lineage>
</organism>
<keyword evidence="5" id="KW-0378">Hydrolase</keyword>
<dbReference type="InterPro" id="IPR027417">
    <property type="entry name" value="P-loop_NTPase"/>
</dbReference>
<dbReference type="Gene3D" id="1.10.860.10">
    <property type="entry name" value="DNAb Helicase, Chain A"/>
    <property type="match status" value="1"/>
</dbReference>
<dbReference type="Pfam" id="PF00772">
    <property type="entry name" value="DnaB"/>
    <property type="match status" value="1"/>
</dbReference>
<gene>
    <name evidence="13" type="ORF">DI555_06905</name>
</gene>
<evidence type="ECO:0000256" key="10">
    <source>
        <dbReference type="ARBA" id="ARBA00044969"/>
    </source>
</evidence>
<dbReference type="InterPro" id="IPR016136">
    <property type="entry name" value="DNA_helicase_N/primase_C"/>
</dbReference>
<keyword evidence="8" id="KW-0238">DNA-binding</keyword>
<dbReference type="AlphaFoldDB" id="A0A2W5NUN3"/>
<comment type="similarity">
    <text evidence="1">Belongs to the helicase family. DnaB subfamily.</text>
</comment>
<keyword evidence="2" id="KW-0639">Primosome</keyword>
<dbReference type="Gene3D" id="3.40.50.300">
    <property type="entry name" value="P-loop containing nucleotide triphosphate hydrolases"/>
    <property type="match status" value="1"/>
</dbReference>
<keyword evidence="6" id="KW-0347">Helicase</keyword>
<dbReference type="GO" id="GO:0005829">
    <property type="term" value="C:cytosol"/>
    <property type="evidence" value="ECO:0007669"/>
    <property type="project" value="TreeGrafter"/>
</dbReference>
<dbReference type="GO" id="GO:0005524">
    <property type="term" value="F:ATP binding"/>
    <property type="evidence" value="ECO:0007669"/>
    <property type="project" value="UniProtKB-KW"/>
</dbReference>
<accession>A0A2W5NUN3</accession>
<evidence type="ECO:0000313" key="14">
    <source>
        <dbReference type="Proteomes" id="UP000249082"/>
    </source>
</evidence>
<dbReference type="GO" id="GO:0043139">
    <property type="term" value="F:5'-3' DNA helicase activity"/>
    <property type="evidence" value="ECO:0007669"/>
    <property type="project" value="UniProtKB-EC"/>
</dbReference>
<keyword evidence="7" id="KW-0067">ATP-binding</keyword>
<evidence type="ECO:0000256" key="7">
    <source>
        <dbReference type="ARBA" id="ARBA00022840"/>
    </source>
</evidence>